<sequence length="184" mass="20203">MSTKNTTAKEISTGELRIRLEAIAKANEYAGIDTLLSRGSDGFDWAQMTIESLRHLMEAAFQAGLDAAHSEGITQVVASEGEVYTEADQMVIDPAPQTINDEDEASRVGTHGIDNVWIPVGAGKYALIYTTWANATGWRKVPAIYTKQPGGIYELATWNEEGFDNNYMRPEAYPEALTWAINNA</sequence>
<dbReference type="Proteomes" id="UP000176288">
    <property type="component" value="Chromosome"/>
</dbReference>
<dbReference type="OrthoDB" id="9805576at2"/>
<dbReference type="Pfam" id="PF21841">
    <property type="entry name" value="DUF6900"/>
    <property type="match status" value="1"/>
</dbReference>
<dbReference type="AlphaFoldDB" id="A0A1D9MLB7"/>
<name>A0A1D9MLB7_9ACTO</name>
<proteinExistence type="predicted"/>
<dbReference type="STRING" id="1912795.BK816_07160"/>
<feature type="domain" description="DUF6900" evidence="1">
    <location>
        <begin position="17"/>
        <end position="68"/>
    </location>
</feature>
<evidence type="ECO:0000313" key="3">
    <source>
        <dbReference type="Proteomes" id="UP000176288"/>
    </source>
</evidence>
<keyword evidence="3" id="KW-1185">Reference proteome</keyword>
<evidence type="ECO:0000259" key="1">
    <source>
        <dbReference type="Pfam" id="PF21841"/>
    </source>
</evidence>
<reference evidence="2 3" key="1">
    <citation type="submission" date="2016-10" db="EMBL/GenBank/DDBJ databases">
        <title>Actinomyces aegypiusis sp. nov., isolated from the Aegypius monachus in Qinghai Tibet Plateau China.</title>
        <authorList>
            <person name="Wang Y."/>
        </authorList>
    </citation>
    <scope>NUCLEOTIDE SEQUENCE [LARGE SCALE GENOMIC DNA]</scope>
    <source>
        <strain evidence="2 3">VUL4_3</strain>
    </source>
</reference>
<dbReference type="EMBL" id="CP017812">
    <property type="protein sequence ID" value="AOZ73094.1"/>
    <property type="molecule type" value="Genomic_DNA"/>
</dbReference>
<evidence type="ECO:0000313" key="2">
    <source>
        <dbReference type="EMBL" id="AOZ73094.1"/>
    </source>
</evidence>
<gene>
    <name evidence="2" type="ORF">BK816_07160</name>
</gene>
<dbReference type="KEGG" id="avu:BK816_07160"/>
<organism evidence="2 3">
    <name type="scientific">Boudabousia tangfeifanii</name>
    <dbReference type="NCBI Taxonomy" id="1912795"/>
    <lineage>
        <taxon>Bacteria</taxon>
        <taxon>Bacillati</taxon>
        <taxon>Actinomycetota</taxon>
        <taxon>Actinomycetes</taxon>
        <taxon>Actinomycetales</taxon>
        <taxon>Actinomycetaceae</taxon>
        <taxon>Boudabousia</taxon>
    </lineage>
</organism>
<dbReference type="RefSeq" id="WP_071164558.1">
    <property type="nucleotide sequence ID" value="NZ_CP017812.1"/>
</dbReference>
<accession>A0A1D9MLB7</accession>
<dbReference type="InterPro" id="IPR054195">
    <property type="entry name" value="DUF6900"/>
</dbReference>
<protein>
    <recommendedName>
        <fullName evidence="1">DUF6900 domain-containing protein</fullName>
    </recommendedName>
</protein>